<feature type="domain" description="DUF4440" evidence="2">
    <location>
        <begin position="9"/>
        <end position="124"/>
    </location>
</feature>
<feature type="compositionally biased region" description="Polar residues" evidence="1">
    <location>
        <begin position="155"/>
        <end position="165"/>
    </location>
</feature>
<protein>
    <recommendedName>
        <fullName evidence="2">DUF4440 domain-containing protein</fullName>
    </recommendedName>
</protein>
<feature type="region of interest" description="Disordered" evidence="1">
    <location>
        <begin position="133"/>
        <end position="165"/>
    </location>
</feature>
<keyword evidence="4" id="KW-1185">Reference proteome</keyword>
<feature type="compositionally biased region" description="Basic and acidic residues" evidence="1">
    <location>
        <begin position="133"/>
        <end position="147"/>
    </location>
</feature>
<dbReference type="InterPro" id="IPR011944">
    <property type="entry name" value="Steroid_delta5-4_isomerase"/>
</dbReference>
<evidence type="ECO:0000313" key="3">
    <source>
        <dbReference type="EMBL" id="SHE68002.1"/>
    </source>
</evidence>
<gene>
    <name evidence="3" type="ORF">SAMN05444320_101761</name>
</gene>
<dbReference type="OrthoDB" id="582247at2"/>
<dbReference type="RefSeq" id="WP_073479863.1">
    <property type="nucleotide sequence ID" value="NZ_FQVN01000001.1"/>
</dbReference>
<dbReference type="InterPro" id="IPR027843">
    <property type="entry name" value="DUF4440"/>
</dbReference>
<accession>A0A1M4VGH0</accession>
<dbReference type="InterPro" id="IPR032710">
    <property type="entry name" value="NTF2-like_dom_sf"/>
</dbReference>
<dbReference type="Proteomes" id="UP000184501">
    <property type="component" value="Unassembled WGS sequence"/>
</dbReference>
<name>A0A1M4VGH0_STRHI</name>
<evidence type="ECO:0000256" key="1">
    <source>
        <dbReference type="SAM" id="MobiDB-lite"/>
    </source>
</evidence>
<dbReference type="SUPFAM" id="SSF54427">
    <property type="entry name" value="NTF2-like"/>
    <property type="match status" value="1"/>
</dbReference>
<dbReference type="NCBIfam" id="TIGR02246">
    <property type="entry name" value="SgcJ/EcaC family oxidoreductase"/>
    <property type="match status" value="1"/>
</dbReference>
<dbReference type="EMBL" id="FQVN01000001">
    <property type="protein sequence ID" value="SHE68002.1"/>
    <property type="molecule type" value="Genomic_DNA"/>
</dbReference>
<dbReference type="Gene3D" id="3.10.450.50">
    <property type="match status" value="1"/>
</dbReference>
<reference evidence="3 4" key="1">
    <citation type="submission" date="2016-11" db="EMBL/GenBank/DDBJ databases">
        <authorList>
            <person name="Jaros S."/>
            <person name="Januszkiewicz K."/>
            <person name="Wedrychowicz H."/>
        </authorList>
    </citation>
    <scope>NUCLEOTIDE SEQUENCE [LARGE SCALE GENOMIC DNA]</scope>
    <source>
        <strain evidence="3 4">DSM 44523</strain>
    </source>
</reference>
<evidence type="ECO:0000313" key="4">
    <source>
        <dbReference type="Proteomes" id="UP000184501"/>
    </source>
</evidence>
<organism evidence="3 4">
    <name type="scientific">Streptoalloteichus hindustanus</name>
    <dbReference type="NCBI Taxonomy" id="2017"/>
    <lineage>
        <taxon>Bacteria</taxon>
        <taxon>Bacillati</taxon>
        <taxon>Actinomycetota</taxon>
        <taxon>Actinomycetes</taxon>
        <taxon>Pseudonocardiales</taxon>
        <taxon>Pseudonocardiaceae</taxon>
        <taxon>Streptoalloteichus</taxon>
    </lineage>
</organism>
<evidence type="ECO:0000259" key="2">
    <source>
        <dbReference type="Pfam" id="PF14534"/>
    </source>
</evidence>
<dbReference type="Pfam" id="PF14534">
    <property type="entry name" value="DUF4440"/>
    <property type="match status" value="1"/>
</dbReference>
<sequence>MNETDERNIRRVLAAYTELWLQHRMDEWGELFTEDSDFVTHRGIWWRTRQENVVGHKDVPASVLAQKGNYRQEVLSVQGVTPDVALVHTRWSWPDHQLPSAPTGEDREGIVTLVMVRREGKWLIRAAHNTRRNGLDDFDPRREEKSTHTAGSAGLDTSSARPTPS</sequence>
<dbReference type="STRING" id="2017.SAMN05444320_101761"/>
<proteinExistence type="predicted"/>
<dbReference type="AlphaFoldDB" id="A0A1M4VGH0"/>